<evidence type="ECO:0000259" key="7">
    <source>
        <dbReference type="PROSITE" id="PS50067"/>
    </source>
</evidence>
<evidence type="ECO:0000256" key="5">
    <source>
        <dbReference type="PROSITE-ProRule" id="PRU00283"/>
    </source>
</evidence>
<gene>
    <name evidence="8" type="ORF">WMSIL1_LOCUS5503</name>
</gene>
<feature type="compositionally biased region" description="Low complexity" evidence="6">
    <location>
        <begin position="141"/>
        <end position="150"/>
    </location>
</feature>
<organism evidence="8 9">
    <name type="scientific">Hymenolepis diminuta</name>
    <name type="common">Rat tapeworm</name>
    <dbReference type="NCBI Taxonomy" id="6216"/>
    <lineage>
        <taxon>Eukaryota</taxon>
        <taxon>Metazoa</taxon>
        <taxon>Spiralia</taxon>
        <taxon>Lophotrochozoa</taxon>
        <taxon>Platyhelminthes</taxon>
        <taxon>Cestoda</taxon>
        <taxon>Eucestoda</taxon>
        <taxon>Cyclophyllidea</taxon>
        <taxon>Hymenolepididae</taxon>
        <taxon>Hymenolepis</taxon>
    </lineage>
</organism>
<feature type="non-terminal residue" evidence="8">
    <location>
        <position position="242"/>
    </location>
</feature>
<dbReference type="SUPFAM" id="SSF52540">
    <property type="entry name" value="P-loop containing nucleoside triphosphate hydrolases"/>
    <property type="match status" value="1"/>
</dbReference>
<evidence type="ECO:0000313" key="9">
    <source>
        <dbReference type="Proteomes" id="UP000321570"/>
    </source>
</evidence>
<dbReference type="Pfam" id="PF00225">
    <property type="entry name" value="Kinesin"/>
    <property type="match status" value="1"/>
</dbReference>
<keyword evidence="9" id="KW-1185">Reference proteome</keyword>
<evidence type="ECO:0000313" key="8">
    <source>
        <dbReference type="EMBL" id="VUZ45622.1"/>
    </source>
</evidence>
<comment type="caution">
    <text evidence="5">Lacks conserved residue(s) required for the propagation of feature annotation.</text>
</comment>
<dbReference type="GO" id="GO:0003777">
    <property type="term" value="F:microtubule motor activity"/>
    <property type="evidence" value="ECO:0007669"/>
    <property type="project" value="InterPro"/>
</dbReference>
<dbReference type="InterPro" id="IPR027417">
    <property type="entry name" value="P-loop_NTPase"/>
</dbReference>
<dbReference type="InterPro" id="IPR001752">
    <property type="entry name" value="Kinesin_motor_dom"/>
</dbReference>
<dbReference type="InterPro" id="IPR027640">
    <property type="entry name" value="Kinesin-like_fam"/>
</dbReference>
<dbReference type="Proteomes" id="UP000321570">
    <property type="component" value="Unassembled WGS sequence"/>
</dbReference>
<dbReference type="Gene3D" id="3.40.850.10">
    <property type="entry name" value="Kinesin motor domain"/>
    <property type="match status" value="1"/>
</dbReference>
<evidence type="ECO:0000256" key="2">
    <source>
        <dbReference type="ARBA" id="ARBA00022741"/>
    </source>
</evidence>
<feature type="compositionally biased region" description="Polar residues" evidence="6">
    <location>
        <begin position="127"/>
        <end position="140"/>
    </location>
</feature>
<evidence type="ECO:0000256" key="3">
    <source>
        <dbReference type="ARBA" id="ARBA00022840"/>
    </source>
</evidence>
<comment type="subcellular location">
    <subcellularLocation>
        <location evidence="1">Cytoplasm</location>
        <location evidence="1">Cytoskeleton</location>
    </subcellularLocation>
</comment>
<keyword evidence="4" id="KW-0206">Cytoskeleton</keyword>
<dbReference type="GO" id="GO:0005856">
    <property type="term" value="C:cytoskeleton"/>
    <property type="evidence" value="ECO:0007669"/>
    <property type="project" value="UniProtKB-SubCell"/>
</dbReference>
<evidence type="ECO:0000256" key="4">
    <source>
        <dbReference type="ARBA" id="ARBA00023212"/>
    </source>
</evidence>
<comment type="similarity">
    <text evidence="5">Belongs to the TRAFAC class myosin-kinesin ATPase superfamily. Kinesin family.</text>
</comment>
<dbReference type="PANTHER" id="PTHR21608">
    <property type="entry name" value="KINESIN-LIKE PROTEIN CG14535"/>
    <property type="match status" value="1"/>
</dbReference>
<dbReference type="GO" id="GO:0008017">
    <property type="term" value="F:microtubule binding"/>
    <property type="evidence" value="ECO:0007669"/>
    <property type="project" value="InterPro"/>
</dbReference>
<accession>A0A564YEB8</accession>
<dbReference type="GO" id="GO:0005524">
    <property type="term" value="F:ATP binding"/>
    <property type="evidence" value="ECO:0007669"/>
    <property type="project" value="UniProtKB-KW"/>
</dbReference>
<dbReference type="GO" id="GO:0007018">
    <property type="term" value="P:microtubule-based movement"/>
    <property type="evidence" value="ECO:0007669"/>
    <property type="project" value="InterPro"/>
</dbReference>
<dbReference type="AlphaFoldDB" id="A0A564YEB8"/>
<protein>
    <recommendedName>
        <fullName evidence="7">Kinesin motor domain-containing protein</fullName>
    </recommendedName>
</protein>
<keyword evidence="2" id="KW-0547">Nucleotide-binding</keyword>
<feature type="domain" description="Kinesin motor" evidence="7">
    <location>
        <begin position="1"/>
        <end position="242"/>
    </location>
</feature>
<dbReference type="PANTHER" id="PTHR21608:SF7">
    <property type="entry name" value="KINESIN-LIKE PROTEIN CG14535"/>
    <property type="match status" value="1"/>
</dbReference>
<feature type="region of interest" description="Disordered" evidence="6">
    <location>
        <begin position="112"/>
        <end position="150"/>
    </location>
</feature>
<evidence type="ECO:0000256" key="6">
    <source>
        <dbReference type="SAM" id="MobiDB-lite"/>
    </source>
</evidence>
<keyword evidence="3" id="KW-0067">ATP-binding</keyword>
<dbReference type="PROSITE" id="PS50067">
    <property type="entry name" value="KINESIN_MOTOR_2"/>
    <property type="match status" value="1"/>
</dbReference>
<keyword evidence="4" id="KW-0963">Cytoplasm</keyword>
<reference evidence="8 9" key="1">
    <citation type="submission" date="2019-07" db="EMBL/GenBank/DDBJ databases">
        <authorList>
            <person name="Jastrzebski P J."/>
            <person name="Paukszto L."/>
            <person name="Jastrzebski P J."/>
        </authorList>
    </citation>
    <scope>NUCLEOTIDE SEQUENCE [LARGE SCALE GENOMIC DNA]</scope>
    <source>
        <strain evidence="8 9">WMS-il1</strain>
    </source>
</reference>
<evidence type="ECO:0000256" key="1">
    <source>
        <dbReference type="ARBA" id="ARBA00004245"/>
    </source>
</evidence>
<proteinExistence type="inferred from homology"/>
<sequence length="242" mass="26079">MFSFDSVFTQDDPLAEVCSAALTDAVYSVVHGTDSCVLCFGHAKTSKSRTMLGSDTSVTSLGVIPCAIAWLFRLIEEQKEATKTRFSVRVSAVEVFGHEESFKDLLQESALEGDDDHLPGPAPSSYLRDNSPSPKNRSISNPATAADNTPAARLSQVMDKLTEIRAPAAGHAAHLLDVALANRAQNTALSHTLFTLHVYQYKVEKNGAETEVSGGRSRLQLLYLGCGRYGSKEIGQGQEQSS</sequence>
<dbReference type="EMBL" id="CABIJS010000177">
    <property type="protein sequence ID" value="VUZ45622.1"/>
    <property type="molecule type" value="Genomic_DNA"/>
</dbReference>
<dbReference type="InterPro" id="IPR036961">
    <property type="entry name" value="Kinesin_motor_dom_sf"/>
</dbReference>
<name>A0A564YEB8_HYMDI</name>